<dbReference type="InterPro" id="IPR053000">
    <property type="entry name" value="WSS1-like_metalloprotease"/>
</dbReference>
<feature type="compositionally biased region" description="Basic and acidic residues" evidence="5">
    <location>
        <begin position="453"/>
        <end position="466"/>
    </location>
</feature>
<dbReference type="PANTHER" id="PTHR46622:SF1">
    <property type="entry name" value="DNA-DEPENDENT METALLOPROTEASE WSS1"/>
    <property type="match status" value="1"/>
</dbReference>
<keyword evidence="2 4" id="KW-0863">Zinc-finger</keyword>
<reference evidence="7" key="2">
    <citation type="submission" date="2023-06" db="EMBL/GenBank/DDBJ databases">
        <authorList>
            <person name="Kobayashi Y."/>
            <person name="Kayamori A."/>
            <person name="Aoki K."/>
            <person name="Shiwa Y."/>
            <person name="Fujita N."/>
            <person name="Sugita T."/>
            <person name="Iwasaki W."/>
            <person name="Tanaka N."/>
            <person name="Takashima M."/>
        </authorList>
    </citation>
    <scope>NUCLEOTIDE SEQUENCE</scope>
    <source>
        <strain evidence="7">HIS016</strain>
    </source>
</reference>
<feature type="region of interest" description="Disordered" evidence="5">
    <location>
        <begin position="128"/>
        <end position="160"/>
    </location>
</feature>
<dbReference type="GO" id="GO:0006281">
    <property type="term" value="P:DNA repair"/>
    <property type="evidence" value="ECO:0007669"/>
    <property type="project" value="TreeGrafter"/>
</dbReference>
<feature type="compositionally biased region" description="Polar residues" evidence="5">
    <location>
        <begin position="336"/>
        <end position="346"/>
    </location>
</feature>
<dbReference type="PANTHER" id="PTHR46622">
    <property type="entry name" value="DNA-DEPENDENT METALLOPROTEASE WSS1"/>
    <property type="match status" value="1"/>
</dbReference>
<evidence type="ECO:0000256" key="3">
    <source>
        <dbReference type="ARBA" id="ARBA00022833"/>
    </source>
</evidence>
<feature type="compositionally biased region" description="Polar residues" evidence="5">
    <location>
        <begin position="202"/>
        <end position="233"/>
    </location>
</feature>
<dbReference type="GO" id="GO:0008237">
    <property type="term" value="F:metallopeptidase activity"/>
    <property type="evidence" value="ECO:0007669"/>
    <property type="project" value="TreeGrafter"/>
</dbReference>
<protein>
    <recommendedName>
        <fullName evidence="6">RanBP2-type domain-containing protein</fullName>
    </recommendedName>
</protein>
<feature type="compositionally biased region" description="Polar residues" evidence="5">
    <location>
        <begin position="140"/>
        <end position="157"/>
    </location>
</feature>
<evidence type="ECO:0000259" key="6">
    <source>
        <dbReference type="PROSITE" id="PS50199"/>
    </source>
</evidence>
<organism evidence="7 8">
    <name type="scientific">Cutaneotrichosporon spelunceum</name>
    <dbReference type="NCBI Taxonomy" id="1672016"/>
    <lineage>
        <taxon>Eukaryota</taxon>
        <taxon>Fungi</taxon>
        <taxon>Dikarya</taxon>
        <taxon>Basidiomycota</taxon>
        <taxon>Agaricomycotina</taxon>
        <taxon>Tremellomycetes</taxon>
        <taxon>Trichosporonales</taxon>
        <taxon>Trichosporonaceae</taxon>
        <taxon>Cutaneotrichosporon</taxon>
    </lineage>
</organism>
<feature type="domain" description="RanBP2-type" evidence="6">
    <location>
        <begin position="857"/>
        <end position="887"/>
    </location>
</feature>
<gene>
    <name evidence="7" type="ORF">CspeluHIS016_0301890</name>
</gene>
<dbReference type="Gene3D" id="4.10.1060.10">
    <property type="entry name" value="Zinc finger, RanBP2-type"/>
    <property type="match status" value="5"/>
</dbReference>
<dbReference type="PROSITE" id="PS50199">
    <property type="entry name" value="ZF_RANBP2_2"/>
    <property type="match status" value="2"/>
</dbReference>
<feature type="compositionally biased region" description="Low complexity" evidence="5">
    <location>
        <begin position="409"/>
        <end position="419"/>
    </location>
</feature>
<dbReference type="Pfam" id="PF00641">
    <property type="entry name" value="Zn_ribbon_RanBP"/>
    <property type="match status" value="5"/>
</dbReference>
<dbReference type="GO" id="GO:0008270">
    <property type="term" value="F:zinc ion binding"/>
    <property type="evidence" value="ECO:0007669"/>
    <property type="project" value="UniProtKB-KW"/>
</dbReference>
<name>A0AAD3YC09_9TREE</name>
<feature type="region of interest" description="Disordered" evidence="5">
    <location>
        <begin position="201"/>
        <end position="260"/>
    </location>
</feature>
<feature type="region of interest" description="Disordered" evidence="5">
    <location>
        <begin position="889"/>
        <end position="935"/>
    </location>
</feature>
<keyword evidence="3" id="KW-0862">Zinc</keyword>
<feature type="compositionally biased region" description="Low complexity" evidence="5">
    <location>
        <begin position="528"/>
        <end position="546"/>
    </location>
</feature>
<feature type="compositionally biased region" description="Polar residues" evidence="5">
    <location>
        <begin position="428"/>
        <end position="446"/>
    </location>
</feature>
<dbReference type="SMART" id="SM00547">
    <property type="entry name" value="ZnF_RBZ"/>
    <property type="match status" value="5"/>
</dbReference>
<feature type="compositionally biased region" description="Pro residues" evidence="5">
    <location>
        <begin position="559"/>
        <end position="573"/>
    </location>
</feature>
<dbReference type="AlphaFoldDB" id="A0AAD3YC09"/>
<feature type="region of interest" description="Disordered" evidence="5">
    <location>
        <begin position="292"/>
        <end position="351"/>
    </location>
</feature>
<evidence type="ECO:0000313" key="7">
    <source>
        <dbReference type="EMBL" id="GMK56349.1"/>
    </source>
</evidence>
<keyword evidence="1" id="KW-0479">Metal-binding</keyword>
<evidence type="ECO:0000256" key="5">
    <source>
        <dbReference type="SAM" id="MobiDB-lite"/>
    </source>
</evidence>
<feature type="region of interest" description="Disordered" evidence="5">
    <location>
        <begin position="48"/>
        <end position="72"/>
    </location>
</feature>
<feature type="region of interest" description="Disordered" evidence="5">
    <location>
        <begin position="388"/>
        <end position="578"/>
    </location>
</feature>
<keyword evidence="8" id="KW-1185">Reference proteome</keyword>
<feature type="compositionally biased region" description="Basic and acidic residues" evidence="5">
    <location>
        <begin position="1"/>
        <end position="26"/>
    </location>
</feature>
<dbReference type="EMBL" id="BTCM01000003">
    <property type="protein sequence ID" value="GMK56349.1"/>
    <property type="molecule type" value="Genomic_DNA"/>
</dbReference>
<dbReference type="Proteomes" id="UP001222932">
    <property type="component" value="Unassembled WGS sequence"/>
</dbReference>
<feature type="domain" description="RanBP2-type" evidence="6">
    <location>
        <begin position="799"/>
        <end position="829"/>
    </location>
</feature>
<feature type="compositionally biased region" description="Polar residues" evidence="5">
    <location>
        <begin position="300"/>
        <end position="320"/>
    </location>
</feature>
<feature type="region of interest" description="Disordered" evidence="5">
    <location>
        <begin position="1"/>
        <end position="29"/>
    </location>
</feature>
<sequence length="1036" mass="106673">MNRTSSRKDLRAERISNSPYRRERPPVVKQRSWFTTLTTSISASFSSLRARDGAGSVSGSDDEWGGEAPSNMVGQDVFSLAEAAGRNGEEFEARAEAWRANKSTLGKNRLSPSKSAWNLLDLETKRVRPSPSMPALRPLASSSNPTSFRTPTTQLARSNGVPASASAAALQAFVSSKGDGAYSTQDIESMETLLRSVKADSLASQPTGGWSGSLTSTRKLAPSTSGSNFSLGSTPPAAKPLPAHSRVKYLGPGMSPRRFRSTTNMRSMFSLFDEDTSGKKRKTETLPDVEVEVLDDDEPSTSTPNTAASDKATEFNQRARNVSYGATRPSPLGLSVTASSSKTPTSRDIGRKRVNDMIQDVIDNEITPHEEKPQQVFNPYESVALPAGKHYSPYASLRRSSGTNRSMRRSLGSSRGAAAKLDSERGKSSTSGRPLSTLDLINSTRPLTAKKQKAADPPKKQKKAADEPIVIDDDEPAPAAAASEFSFTLSRKTPAAVTIDEPEPVSAFPAPSLSQSRRGPSAPPPKTATPAPVTSTSDSIIAASKPAPAPLFSTQPLGLGPPPSKPIPTPSKPRAPSQLTETGNLYLSAKDTALNVDTNALPFFTFTLSPGSDRPQPNQAAKAIVSAGLPKIDGFTFELPNATLSTAYPSPPSVSAPSIPSTSFSIPKKAQPAGAWTCDVCMLQNTAADTDKCGVCEAPKPGAKPKAAMPTPVAPPPAAASFGFGSGFKPPAKPAGAWMCDVCMLQNTAADTEKCSVCEAPKPGAKAAAAAAAPLVAVPTAPSGGFNFAGAGFKPPAKAAGDWDCGVCSLKNPASAIDKCTICEAPRPGAKAAVPAAPSPMPAAPSDAFSFGKPATVAGEWTCDLCMLKNPATATDKCTVCEAPKPGAVPKPAAMPSAPPAAPTGGFSFGGKSLSSEATSAPPPPPTGGFSFGGKPVSTSSSGSVTTFGGFKAPAPAVGGFSFGGKTVGGDAPAASSFGGFGTPPTGGFSFGQKEEDKPAMLSKPTGAAGEWTCSLCGLLNPASAADKCTICEAPK</sequence>
<feature type="compositionally biased region" description="Low complexity" evidence="5">
    <location>
        <begin position="983"/>
        <end position="992"/>
    </location>
</feature>
<reference evidence="7" key="1">
    <citation type="journal article" date="2023" name="BMC Genomics">
        <title>Chromosome-level genome assemblies of Cutaneotrichosporon spp. (Trichosporonales, Basidiomycota) reveal imbalanced evolution between nucleotide sequences and chromosome synteny.</title>
        <authorList>
            <person name="Kobayashi Y."/>
            <person name="Kayamori A."/>
            <person name="Aoki K."/>
            <person name="Shiwa Y."/>
            <person name="Matsutani M."/>
            <person name="Fujita N."/>
            <person name="Sugita T."/>
            <person name="Iwasaki W."/>
            <person name="Tanaka N."/>
            <person name="Takashima M."/>
        </authorList>
    </citation>
    <scope>NUCLEOTIDE SEQUENCE</scope>
    <source>
        <strain evidence="7">HIS016</strain>
    </source>
</reference>
<comment type="caution">
    <text evidence="7">The sequence shown here is derived from an EMBL/GenBank/DDBJ whole genome shotgun (WGS) entry which is preliminary data.</text>
</comment>
<evidence type="ECO:0000313" key="8">
    <source>
        <dbReference type="Proteomes" id="UP001222932"/>
    </source>
</evidence>
<feature type="region of interest" description="Disordered" evidence="5">
    <location>
        <begin position="976"/>
        <end position="1004"/>
    </location>
</feature>
<feature type="compositionally biased region" description="Low complexity" evidence="5">
    <location>
        <begin position="903"/>
        <end position="920"/>
    </location>
</feature>
<evidence type="ECO:0000256" key="2">
    <source>
        <dbReference type="ARBA" id="ARBA00022771"/>
    </source>
</evidence>
<evidence type="ECO:0000256" key="1">
    <source>
        <dbReference type="ARBA" id="ARBA00022723"/>
    </source>
</evidence>
<accession>A0AAD3YC09</accession>
<dbReference type="GO" id="GO:0005634">
    <property type="term" value="C:nucleus"/>
    <property type="evidence" value="ECO:0007669"/>
    <property type="project" value="TreeGrafter"/>
</dbReference>
<evidence type="ECO:0000256" key="4">
    <source>
        <dbReference type="PROSITE-ProRule" id="PRU00322"/>
    </source>
</evidence>
<proteinExistence type="predicted"/>
<dbReference type="InterPro" id="IPR001876">
    <property type="entry name" value="Znf_RanBP2"/>
</dbReference>